<feature type="transmembrane region" description="Helical" evidence="1">
    <location>
        <begin position="74"/>
        <end position="94"/>
    </location>
</feature>
<dbReference type="OrthoDB" id="7391238at2"/>
<protein>
    <submittedName>
        <fullName evidence="2">Uncharacterized protein</fullName>
    </submittedName>
</protein>
<accession>A0A6I4SK45</accession>
<proteinExistence type="predicted"/>
<dbReference type="Proteomes" id="UP000468943">
    <property type="component" value="Unassembled WGS sequence"/>
</dbReference>
<feature type="transmembrane region" description="Helical" evidence="1">
    <location>
        <begin position="100"/>
        <end position="123"/>
    </location>
</feature>
<keyword evidence="3" id="KW-1185">Reference proteome</keyword>
<evidence type="ECO:0000256" key="1">
    <source>
        <dbReference type="SAM" id="Phobius"/>
    </source>
</evidence>
<name>A0A6I4SK45_9SPHN</name>
<feature type="transmembrane region" description="Helical" evidence="1">
    <location>
        <begin position="49"/>
        <end position="67"/>
    </location>
</feature>
<gene>
    <name evidence="2" type="ORF">GRI36_04510</name>
</gene>
<sequence>MDISVVVAALRYGAGPEKWMGWAIIWLIGLSQVYYALVEVTTAFQSADLGLFLIDLSVCVIMVTIALRANRMYTLWIAGFQLIALLAHLAMFATNAISPITYAVLVIAPSYFQTIILAFGIWLHHRRVKSHGNYRSWRTSSPRLQDNLPRG</sequence>
<evidence type="ECO:0000313" key="3">
    <source>
        <dbReference type="Proteomes" id="UP000468943"/>
    </source>
</evidence>
<keyword evidence="1" id="KW-1133">Transmembrane helix</keyword>
<organism evidence="2 3">
    <name type="scientific">Pontixanthobacter gangjinensis</name>
    <dbReference type="NCBI Taxonomy" id="1028742"/>
    <lineage>
        <taxon>Bacteria</taxon>
        <taxon>Pseudomonadati</taxon>
        <taxon>Pseudomonadota</taxon>
        <taxon>Alphaproteobacteria</taxon>
        <taxon>Sphingomonadales</taxon>
        <taxon>Erythrobacteraceae</taxon>
        <taxon>Pontixanthobacter</taxon>
    </lineage>
</organism>
<evidence type="ECO:0000313" key="2">
    <source>
        <dbReference type="EMBL" id="MXO56139.1"/>
    </source>
</evidence>
<dbReference type="AlphaFoldDB" id="A0A6I4SK45"/>
<dbReference type="EMBL" id="WTYS01000001">
    <property type="protein sequence ID" value="MXO56139.1"/>
    <property type="molecule type" value="Genomic_DNA"/>
</dbReference>
<reference evidence="2 3" key="1">
    <citation type="submission" date="2019-12" db="EMBL/GenBank/DDBJ databases">
        <title>Genomic-based taxomic classification of the family Erythrobacteraceae.</title>
        <authorList>
            <person name="Xu L."/>
        </authorList>
    </citation>
    <scope>NUCLEOTIDE SEQUENCE [LARGE SCALE GENOMIC DNA]</scope>
    <source>
        <strain evidence="2 3">JCM 17802</strain>
    </source>
</reference>
<feature type="transmembrane region" description="Helical" evidence="1">
    <location>
        <begin position="19"/>
        <end position="37"/>
    </location>
</feature>
<keyword evidence="1" id="KW-0812">Transmembrane</keyword>
<comment type="caution">
    <text evidence="2">The sequence shown here is derived from an EMBL/GenBank/DDBJ whole genome shotgun (WGS) entry which is preliminary data.</text>
</comment>
<keyword evidence="1" id="KW-0472">Membrane</keyword>
<dbReference type="RefSeq" id="WP_160597370.1">
    <property type="nucleotide sequence ID" value="NZ_WTYS01000001.1"/>
</dbReference>